<protein>
    <recommendedName>
        <fullName evidence="2">Reverse transcriptase domain-containing protein</fullName>
    </recommendedName>
</protein>
<feature type="non-terminal residue" evidence="1">
    <location>
        <position position="1"/>
    </location>
</feature>
<proteinExistence type="predicted"/>
<dbReference type="EMBL" id="BKCJ011388408">
    <property type="protein sequence ID" value="GFD28765.1"/>
    <property type="molecule type" value="Genomic_DNA"/>
</dbReference>
<dbReference type="AlphaFoldDB" id="A0A699V0J0"/>
<reference evidence="1" key="1">
    <citation type="journal article" date="2019" name="Sci. Rep.">
        <title>Draft genome of Tanacetum cinerariifolium, the natural source of mosquito coil.</title>
        <authorList>
            <person name="Yamashiro T."/>
            <person name="Shiraishi A."/>
            <person name="Satake H."/>
            <person name="Nakayama K."/>
        </authorList>
    </citation>
    <scope>NUCLEOTIDE SEQUENCE</scope>
</reference>
<organism evidence="1">
    <name type="scientific">Tanacetum cinerariifolium</name>
    <name type="common">Dalmatian daisy</name>
    <name type="synonym">Chrysanthemum cinerariifolium</name>
    <dbReference type="NCBI Taxonomy" id="118510"/>
    <lineage>
        <taxon>Eukaryota</taxon>
        <taxon>Viridiplantae</taxon>
        <taxon>Streptophyta</taxon>
        <taxon>Embryophyta</taxon>
        <taxon>Tracheophyta</taxon>
        <taxon>Spermatophyta</taxon>
        <taxon>Magnoliopsida</taxon>
        <taxon>eudicotyledons</taxon>
        <taxon>Gunneridae</taxon>
        <taxon>Pentapetalae</taxon>
        <taxon>asterids</taxon>
        <taxon>campanulids</taxon>
        <taxon>Asterales</taxon>
        <taxon>Asteraceae</taxon>
        <taxon>Asteroideae</taxon>
        <taxon>Anthemideae</taxon>
        <taxon>Anthemidinae</taxon>
        <taxon>Tanacetum</taxon>
    </lineage>
</organism>
<comment type="caution">
    <text evidence="1">The sequence shown here is derived from an EMBL/GenBank/DDBJ whole genome shotgun (WGS) entry which is preliminary data.</text>
</comment>
<sequence length="180" mass="20823">IQDIVLREKLLRINRLIDNIESLNNNSTPDCVLKSSSSFPIFEEFDNSLSDKFSPEFETFSDHTEETRSDSITTHADNSLPEYDSFCFEIEPDQERLTSVFMKDIYDDSSNDPVLEEVDLFLTLDNLIPSSIENFDYDSEGDIRFLEELLIDDSILFPNNESFNFEDDPLFSRPPPEPPD</sequence>
<name>A0A699V0J0_TANCI</name>
<evidence type="ECO:0000313" key="1">
    <source>
        <dbReference type="EMBL" id="GFD28765.1"/>
    </source>
</evidence>
<evidence type="ECO:0008006" key="2">
    <source>
        <dbReference type="Google" id="ProtNLM"/>
    </source>
</evidence>
<gene>
    <name evidence="1" type="ORF">Tci_900734</name>
</gene>
<feature type="non-terminal residue" evidence="1">
    <location>
        <position position="180"/>
    </location>
</feature>
<accession>A0A699V0J0</accession>